<dbReference type="GO" id="GO:0005524">
    <property type="term" value="F:ATP binding"/>
    <property type="evidence" value="ECO:0007669"/>
    <property type="project" value="UniProtKB-KW"/>
</dbReference>
<feature type="compositionally biased region" description="Basic and acidic residues" evidence="13">
    <location>
        <begin position="614"/>
        <end position="627"/>
    </location>
</feature>
<feature type="compositionally biased region" description="Acidic residues" evidence="13">
    <location>
        <begin position="628"/>
        <end position="646"/>
    </location>
</feature>
<evidence type="ECO:0000256" key="9">
    <source>
        <dbReference type="ARBA" id="ARBA00058677"/>
    </source>
</evidence>
<dbReference type="InterPro" id="IPR058903">
    <property type="entry name" value="Spectrin_YLPM1-like"/>
</dbReference>
<comment type="subcellular location">
    <subcellularLocation>
        <location evidence="1">Nucleus speckle</location>
    </subcellularLocation>
</comment>
<evidence type="ECO:0000256" key="10">
    <source>
        <dbReference type="ARBA" id="ARBA00065932"/>
    </source>
</evidence>
<organism evidence="15 16">
    <name type="scientific">Diabrotica balteata</name>
    <name type="common">Banded cucumber beetle</name>
    <dbReference type="NCBI Taxonomy" id="107213"/>
    <lineage>
        <taxon>Eukaryota</taxon>
        <taxon>Metazoa</taxon>
        <taxon>Ecdysozoa</taxon>
        <taxon>Arthropoda</taxon>
        <taxon>Hexapoda</taxon>
        <taxon>Insecta</taxon>
        <taxon>Pterygota</taxon>
        <taxon>Neoptera</taxon>
        <taxon>Endopterygota</taxon>
        <taxon>Coleoptera</taxon>
        <taxon>Polyphaga</taxon>
        <taxon>Cucujiformia</taxon>
        <taxon>Chrysomeloidea</taxon>
        <taxon>Chrysomelidae</taxon>
        <taxon>Galerucinae</taxon>
        <taxon>Diabroticina</taxon>
        <taxon>Diabroticites</taxon>
        <taxon>Diabrotica</taxon>
    </lineage>
</organism>
<keyword evidence="6" id="KW-0805">Transcription regulation</keyword>
<feature type="region of interest" description="Disordered" evidence="13">
    <location>
        <begin position="85"/>
        <end position="121"/>
    </location>
</feature>
<dbReference type="Proteomes" id="UP001153709">
    <property type="component" value="Chromosome 1"/>
</dbReference>
<dbReference type="PANTHER" id="PTHR13413:SF0">
    <property type="entry name" value="YLP MOTIF-CONTAINING PROTEIN 1"/>
    <property type="match status" value="1"/>
</dbReference>
<feature type="region of interest" description="Disordered" evidence="13">
    <location>
        <begin position="472"/>
        <end position="694"/>
    </location>
</feature>
<feature type="domain" description="YLPM1-like spectrin repeat" evidence="14">
    <location>
        <begin position="228"/>
        <end position="302"/>
    </location>
</feature>
<evidence type="ECO:0000256" key="12">
    <source>
        <dbReference type="ARBA" id="ARBA00083294"/>
    </source>
</evidence>
<evidence type="ECO:0000313" key="16">
    <source>
        <dbReference type="Proteomes" id="UP001153709"/>
    </source>
</evidence>
<comment type="function">
    <text evidence="9">Plays a role in the reduction of telomerase activity during differentiation of embryonic stem cells by binding to the core promoter of TERT and controlling its down-regulation.</text>
</comment>
<feature type="compositionally biased region" description="Basic and acidic residues" evidence="13">
    <location>
        <begin position="389"/>
        <end position="404"/>
    </location>
</feature>
<dbReference type="Pfam" id="PF26583">
    <property type="entry name" value="Spectrin_YLPM1"/>
    <property type="match status" value="1"/>
</dbReference>
<dbReference type="SUPFAM" id="SSF52540">
    <property type="entry name" value="P-loop containing nucleoside triphosphate hydrolases"/>
    <property type="match status" value="1"/>
</dbReference>
<dbReference type="EMBL" id="OU898276">
    <property type="protein sequence ID" value="CAG9826704.1"/>
    <property type="molecule type" value="Genomic_DNA"/>
</dbReference>
<evidence type="ECO:0000256" key="3">
    <source>
        <dbReference type="ARBA" id="ARBA00022491"/>
    </source>
</evidence>
<evidence type="ECO:0000256" key="5">
    <source>
        <dbReference type="ARBA" id="ARBA00022843"/>
    </source>
</evidence>
<dbReference type="Pfam" id="PF13671">
    <property type="entry name" value="AAA_33"/>
    <property type="match status" value="1"/>
</dbReference>
<feature type="region of interest" description="Disordered" evidence="13">
    <location>
        <begin position="369"/>
        <end position="417"/>
    </location>
</feature>
<keyword evidence="2" id="KW-0488">Methylation</keyword>
<keyword evidence="7" id="KW-0804">Transcription</keyword>
<dbReference type="GO" id="GO:0032204">
    <property type="term" value="P:regulation of telomere maintenance"/>
    <property type="evidence" value="ECO:0007669"/>
    <property type="project" value="TreeGrafter"/>
</dbReference>
<keyword evidence="16" id="KW-1185">Reference proteome</keyword>
<sequence length="1278" mass="146814">MSWPAWPTGTPAIPTAVPGAVLPNAINPAPAINPMGYSQEQWAQAQQQNWQQWAQWQQQYQQWHQQYGAEYQKSLSAMQGAVPTPMQMQPPLPIPTAAPPLPADTKPPLPKDDPPMQPAAVSAYSSVPQTGYSTAAPIIPQQMHFPPYYPMQQQALPTWQTQNVAQKRPYTQEIETDPAKKALLDKPVTNQWNQQMPGAIQNYSQPPPSTAAVPPVAPAATPITQDPKGSHEELSEAEKKFDKEFAAWEAQFNKWREQNANHPDKVQYKEYEKKWESWRNSLLERREQMRRKRIALQATSAPKSQSSLLNQDALINKTDTAAAQPPSLTTSSIGDAYNESALTATNDLFNKPPPNENNDPLTFKPKVGAQEGGFLTTGSSSEGIPGLDLVKDDTKEELPDRSEEIPDETEEADTKPKSKLPDFEAISKGINTILGDQKLLSMLSMVSQNAPPPAVASTNVTTDVVSNIAPNYEQNFSLPPPNFQQYPNNYSAPPPPYKDSYYQQGRSSTNNYFQKGQFDGPPPNVPAMRSTVDDYSNPPPISNNTKGIGNVPSKYGSGARGLDNQFSRDPPQYGKDSDHYYRNDNTRNDNFSNDRFSSKNTLNREDNYSNNDNYYKDNYGKNRYDDESKYDDEDVDYDNYNDDDDYDKYNEMFQEDDEDPYQEDRGRQPQPHRQRQFSSSMDQPQKPFTNQSQTQIKPLMDQPKIQPLMSQLHQPPPKIPSLMDTPILSLDLKEPEITSKAPYDDFPLFEPAKVIDYEHVSKTQEENTVSIEPVNMFDYKHKPVNCVPHIHRPKWLAEAIKFIREFDPLAQRYDYERIIPPSEARYSAQRNENRYRYDERDRDMGRNRGDRSFDRDDYRRNSRRSEDDSRGRDVSRERDRSREGFRAKDHDNNRKQKNNRDNRTRNSKVSSKDFDELSDAEMDFEEVEQSRHHSEQGGRRSKSPELSNPPNPASKQFEITMIEDIINPPGRFNRPPRIVIILRGPPGSGKTHLAKIIKDKEMENGGSAPRILSLDDYFMVEHEKKVIEDGKTQFIKEMVYEYEAEMEESYRQSFMRSFKKTITDGYFTFIVVDNVNDKVKHFGEMWSFAKQNGFQVYICQLDLDPVQCYKRNIHNRSEVEIEDIISGWEPTPSHHPTIDASSLLQNSNIAEVEMEVEDEKSSEPNETIDPEDQVRSKWDNFDCSNNNLAKLDGVYKPLRKSRTMEEYLQLEEWNPPKSAQPGKKRVRWADLEEQRNVEKMRAIGFVVGQTDWDRMMDSTGSRALTKTKYIERVSRVRR</sequence>
<feature type="compositionally biased region" description="Pro residues" evidence="13">
    <location>
        <begin position="88"/>
        <end position="108"/>
    </location>
</feature>
<keyword evidence="5" id="KW-0832">Ubl conjugation</keyword>
<comment type="subunit">
    <text evidence="10">Interacts with PPP1CA and NCOA5. Forms a complex with ILF2, ILF3, KHDRBS1, RBMX, NCOA5 and PPP1CA.</text>
</comment>
<dbReference type="OrthoDB" id="513595at2759"/>
<feature type="compositionally biased region" description="Acidic residues" evidence="13">
    <location>
        <begin position="916"/>
        <end position="927"/>
    </location>
</feature>
<keyword evidence="8" id="KW-0539">Nucleus</keyword>
<keyword evidence="3" id="KW-0678">Repressor</keyword>
<evidence type="ECO:0000256" key="13">
    <source>
        <dbReference type="SAM" id="MobiDB-lite"/>
    </source>
</evidence>
<gene>
    <name evidence="15" type="ORF">DIABBA_LOCUS794</name>
</gene>
<evidence type="ECO:0000256" key="8">
    <source>
        <dbReference type="ARBA" id="ARBA00023242"/>
    </source>
</evidence>
<protein>
    <recommendedName>
        <fullName evidence="11">YLP motif-containing protein 1</fullName>
    </recommendedName>
    <alternativeName>
        <fullName evidence="12">Nuclear protein ZAP3</fullName>
    </alternativeName>
</protein>
<name>A0A9N9SR69_DIABA</name>
<dbReference type="InterPro" id="IPR026314">
    <property type="entry name" value="YLP_motif_con_p1"/>
</dbReference>
<keyword evidence="4" id="KW-1017">Isopeptide bond</keyword>
<feature type="compositionally biased region" description="Basic and acidic residues" evidence="13">
    <location>
        <begin position="831"/>
        <end position="915"/>
    </location>
</feature>
<dbReference type="InterPro" id="IPR027417">
    <property type="entry name" value="P-loop_NTPase"/>
</dbReference>
<feature type="compositionally biased region" description="Polar residues" evidence="13">
    <location>
        <begin position="588"/>
        <end position="601"/>
    </location>
</feature>
<accession>A0A9N9SR69</accession>
<evidence type="ECO:0000256" key="2">
    <source>
        <dbReference type="ARBA" id="ARBA00022481"/>
    </source>
</evidence>
<evidence type="ECO:0000256" key="6">
    <source>
        <dbReference type="ARBA" id="ARBA00023015"/>
    </source>
</evidence>
<dbReference type="GO" id="GO:0016607">
    <property type="term" value="C:nuclear speck"/>
    <property type="evidence" value="ECO:0007669"/>
    <property type="project" value="UniProtKB-SubCell"/>
</dbReference>
<proteinExistence type="predicted"/>
<feature type="region of interest" description="Disordered" evidence="13">
    <location>
        <begin position="826"/>
        <end position="954"/>
    </location>
</feature>
<feature type="compositionally biased region" description="Basic and acidic residues" evidence="13">
    <location>
        <begin position="575"/>
        <end position="587"/>
    </location>
</feature>
<evidence type="ECO:0000259" key="14">
    <source>
        <dbReference type="Pfam" id="PF26583"/>
    </source>
</evidence>
<feature type="compositionally biased region" description="Polar residues" evidence="13">
    <location>
        <begin position="501"/>
        <end position="514"/>
    </location>
</feature>
<dbReference type="PANTHER" id="PTHR13413">
    <property type="entry name" value="YLP MOTIF CONTAINING PROTEIN NUCLEAR PROTEIN ZAP"/>
    <property type="match status" value="1"/>
</dbReference>
<dbReference type="FunFam" id="3.40.50.300:FF:000399">
    <property type="entry name" value="YLP motif containing 1"/>
    <property type="match status" value="1"/>
</dbReference>
<evidence type="ECO:0000313" key="15">
    <source>
        <dbReference type="EMBL" id="CAG9826704.1"/>
    </source>
</evidence>
<evidence type="ECO:0000256" key="11">
    <source>
        <dbReference type="ARBA" id="ARBA00068971"/>
    </source>
</evidence>
<feature type="compositionally biased region" description="Polar residues" evidence="13">
    <location>
        <begin position="677"/>
        <end position="694"/>
    </location>
</feature>
<feature type="compositionally biased region" description="Basic and acidic residues" evidence="13">
    <location>
        <begin position="928"/>
        <end position="938"/>
    </location>
</feature>
<reference evidence="15" key="1">
    <citation type="submission" date="2022-01" db="EMBL/GenBank/DDBJ databases">
        <authorList>
            <person name="King R."/>
        </authorList>
    </citation>
    <scope>NUCLEOTIDE SEQUENCE</scope>
</reference>
<evidence type="ECO:0000256" key="1">
    <source>
        <dbReference type="ARBA" id="ARBA00004324"/>
    </source>
</evidence>
<evidence type="ECO:0000256" key="4">
    <source>
        <dbReference type="ARBA" id="ARBA00022499"/>
    </source>
</evidence>
<dbReference type="AlphaFoldDB" id="A0A9N9SR69"/>
<dbReference type="Gene3D" id="3.40.50.300">
    <property type="entry name" value="P-loop containing nucleotide triphosphate hydrolases"/>
    <property type="match status" value="1"/>
</dbReference>
<evidence type="ECO:0000256" key="7">
    <source>
        <dbReference type="ARBA" id="ARBA00023163"/>
    </source>
</evidence>